<evidence type="ECO:0000313" key="1">
    <source>
        <dbReference type="EMBL" id="OHA73046.1"/>
    </source>
</evidence>
<evidence type="ECO:0000313" key="2">
    <source>
        <dbReference type="Proteomes" id="UP000176917"/>
    </source>
</evidence>
<organism evidence="1 2">
    <name type="scientific">Candidatus Wildermuthbacteria bacterium RIFCSPLOWO2_01_FULL_48_16</name>
    <dbReference type="NCBI Taxonomy" id="1802461"/>
    <lineage>
        <taxon>Bacteria</taxon>
        <taxon>Candidatus Wildermuthiibacteriota</taxon>
    </lineage>
</organism>
<reference evidence="1 2" key="1">
    <citation type="journal article" date="2016" name="Nat. Commun.">
        <title>Thousands of microbial genomes shed light on interconnected biogeochemical processes in an aquifer system.</title>
        <authorList>
            <person name="Anantharaman K."/>
            <person name="Brown C.T."/>
            <person name="Hug L.A."/>
            <person name="Sharon I."/>
            <person name="Castelle C.J."/>
            <person name="Probst A.J."/>
            <person name="Thomas B.C."/>
            <person name="Singh A."/>
            <person name="Wilkins M.J."/>
            <person name="Karaoz U."/>
            <person name="Brodie E.L."/>
            <person name="Williams K.H."/>
            <person name="Hubbard S.S."/>
            <person name="Banfield J.F."/>
        </authorList>
    </citation>
    <scope>NUCLEOTIDE SEQUENCE [LARGE SCALE GENOMIC DNA]</scope>
</reference>
<dbReference type="EMBL" id="MHUG01000016">
    <property type="protein sequence ID" value="OHA73046.1"/>
    <property type="molecule type" value="Genomic_DNA"/>
</dbReference>
<gene>
    <name evidence="1" type="ORF">A3B24_01375</name>
</gene>
<dbReference type="STRING" id="1802461.A3B24_01375"/>
<sequence length="188" mass="21181">MKHLKVGIIGPTNMRKLTRLTGKPKSFFLKKAEELGRILAIHGCELWVNSDGGMPGTVALSYKKHKGKSLVVLYPRKSAPWPNKHTQPYRKVADRVSIQPNWFWANYEVVSAPALCICVGLSAGTLSELAYIKWNIQFKKGKLKNLVVIEELVRGKILPPEIGIEVRSMVTYLKKAENLDAFLEKLLK</sequence>
<proteinExistence type="predicted"/>
<comment type="caution">
    <text evidence="1">The sequence shown here is derived from an EMBL/GenBank/DDBJ whole genome shotgun (WGS) entry which is preliminary data.</text>
</comment>
<dbReference type="Gene3D" id="3.40.50.450">
    <property type="match status" value="1"/>
</dbReference>
<dbReference type="AlphaFoldDB" id="A0A1G2RJN2"/>
<dbReference type="SUPFAM" id="SSF102405">
    <property type="entry name" value="MCP/YpsA-like"/>
    <property type="match status" value="1"/>
</dbReference>
<name>A0A1G2RJN2_9BACT</name>
<protein>
    <submittedName>
        <fullName evidence="1">Uncharacterized protein</fullName>
    </submittedName>
</protein>
<dbReference type="Proteomes" id="UP000176917">
    <property type="component" value="Unassembled WGS sequence"/>
</dbReference>
<accession>A0A1G2RJN2</accession>